<keyword evidence="3" id="KW-1185">Reference proteome</keyword>
<keyword evidence="1" id="KW-0812">Transmembrane</keyword>
<keyword evidence="1" id="KW-1133">Transmembrane helix</keyword>
<evidence type="ECO:0000313" key="2">
    <source>
        <dbReference type="EMBL" id="PSJ42032.1"/>
    </source>
</evidence>
<dbReference type="EMBL" id="PXYI01000002">
    <property type="protein sequence ID" value="PSJ42032.1"/>
    <property type="molecule type" value="Genomic_DNA"/>
</dbReference>
<feature type="transmembrane region" description="Helical" evidence="1">
    <location>
        <begin position="15"/>
        <end position="37"/>
    </location>
</feature>
<evidence type="ECO:0000313" key="3">
    <source>
        <dbReference type="Proteomes" id="UP000241167"/>
    </source>
</evidence>
<dbReference type="Proteomes" id="UP000241167">
    <property type="component" value="Unassembled WGS sequence"/>
</dbReference>
<gene>
    <name evidence="2" type="ORF">C7I55_07215</name>
</gene>
<comment type="caution">
    <text evidence="2">The sequence shown here is derived from an EMBL/GenBank/DDBJ whole genome shotgun (WGS) entry which is preliminary data.</text>
</comment>
<evidence type="ECO:0000256" key="1">
    <source>
        <dbReference type="SAM" id="Phobius"/>
    </source>
</evidence>
<protein>
    <submittedName>
        <fullName evidence="2">Uncharacterized protein</fullName>
    </submittedName>
</protein>
<sequence length="101" mass="10687">MLLIAFGMGWLADSWRTGLAVMVPIAAGLTLLCFLTTNNPSFTEVERSLSLSLLSIAGNFAVKLASLWIAYSAGHAGHLAVANAARWRVHHGGQREAGPKG</sequence>
<proteinExistence type="predicted"/>
<dbReference type="AlphaFoldDB" id="A0A2P7QVN9"/>
<name>A0A2P7QVN9_9SPHN</name>
<reference evidence="2 3" key="1">
    <citation type="submission" date="2018-03" db="EMBL/GenBank/DDBJ databases">
        <title>The draft genome of Sphingosinicella sp. GL-C-18.</title>
        <authorList>
            <person name="Liu L."/>
            <person name="Li L."/>
            <person name="Liang L."/>
            <person name="Zhang X."/>
            <person name="Wang T."/>
        </authorList>
    </citation>
    <scope>NUCLEOTIDE SEQUENCE [LARGE SCALE GENOMIC DNA]</scope>
    <source>
        <strain evidence="2 3">GL-C-18</strain>
    </source>
</reference>
<feature type="transmembrane region" description="Helical" evidence="1">
    <location>
        <begin position="49"/>
        <end position="71"/>
    </location>
</feature>
<accession>A0A2P7QVN9</accession>
<organism evidence="2 3">
    <name type="scientific">Allosphingosinicella deserti</name>
    <dbReference type="NCBI Taxonomy" id="2116704"/>
    <lineage>
        <taxon>Bacteria</taxon>
        <taxon>Pseudomonadati</taxon>
        <taxon>Pseudomonadota</taxon>
        <taxon>Alphaproteobacteria</taxon>
        <taxon>Sphingomonadales</taxon>
        <taxon>Sphingomonadaceae</taxon>
        <taxon>Allosphingosinicella</taxon>
    </lineage>
</organism>
<keyword evidence="1" id="KW-0472">Membrane</keyword>